<protein>
    <recommendedName>
        <fullName evidence="2 5">Basal-body rod modification protein FlgD</fullName>
    </recommendedName>
</protein>
<dbReference type="GO" id="GO:0044781">
    <property type="term" value="P:bacterial-type flagellum organization"/>
    <property type="evidence" value="ECO:0007669"/>
    <property type="project" value="UniProtKB-UniRule"/>
</dbReference>
<evidence type="ECO:0000256" key="2">
    <source>
        <dbReference type="ARBA" id="ARBA00016013"/>
    </source>
</evidence>
<organism evidence="8 9">
    <name type="scientific">Nisaea acidiphila</name>
    <dbReference type="NCBI Taxonomy" id="1862145"/>
    <lineage>
        <taxon>Bacteria</taxon>
        <taxon>Pseudomonadati</taxon>
        <taxon>Pseudomonadota</taxon>
        <taxon>Alphaproteobacteria</taxon>
        <taxon>Rhodospirillales</taxon>
        <taxon>Thalassobaculaceae</taxon>
        <taxon>Nisaea</taxon>
    </lineage>
</organism>
<evidence type="ECO:0000313" key="9">
    <source>
        <dbReference type="Proteomes" id="UP001060336"/>
    </source>
</evidence>
<dbReference type="Gene3D" id="2.60.40.4070">
    <property type="match status" value="1"/>
</dbReference>
<dbReference type="KEGG" id="naci:NUH88_02180"/>
<dbReference type="AlphaFoldDB" id="A0A9J7AS93"/>
<gene>
    <name evidence="8" type="ORF">NUH88_02180</name>
</gene>
<accession>A0A9J7AS93</accession>
<feature type="domain" description="FlgD/Vpr Ig-like" evidence="7">
    <location>
        <begin position="100"/>
        <end position="175"/>
    </location>
</feature>
<evidence type="ECO:0000256" key="1">
    <source>
        <dbReference type="ARBA" id="ARBA00010577"/>
    </source>
</evidence>
<keyword evidence="9" id="KW-1185">Reference proteome</keyword>
<evidence type="ECO:0000313" key="8">
    <source>
        <dbReference type="EMBL" id="UUX50507.1"/>
    </source>
</evidence>
<evidence type="ECO:0000256" key="6">
    <source>
        <dbReference type="SAM" id="MobiDB-lite"/>
    </source>
</evidence>
<dbReference type="RefSeq" id="WP_257769686.1">
    <property type="nucleotide sequence ID" value="NZ_CP102480.1"/>
</dbReference>
<dbReference type="InterPro" id="IPR005648">
    <property type="entry name" value="FlgD"/>
</dbReference>
<dbReference type="InterPro" id="IPR025965">
    <property type="entry name" value="FlgD/Vpr_Ig-like"/>
</dbReference>
<dbReference type="Pfam" id="PF13860">
    <property type="entry name" value="FlgD_ig"/>
    <property type="match status" value="1"/>
</dbReference>
<evidence type="ECO:0000256" key="3">
    <source>
        <dbReference type="ARBA" id="ARBA00022795"/>
    </source>
</evidence>
<dbReference type="Proteomes" id="UP001060336">
    <property type="component" value="Chromosome"/>
</dbReference>
<evidence type="ECO:0000256" key="5">
    <source>
        <dbReference type="RuleBase" id="RU362076"/>
    </source>
</evidence>
<name>A0A9J7AS93_9PROT</name>
<sequence length="223" mass="23941">MFSAVSSTGETSIYAQEQTTSERLEEELSQFMTLFLTQLQNQDPTSPMDTNQMTEQLVQFTSVEQQIEANTLLEELVSAQSGNANSAAVSYINQGVYFDGNTTTLTDGSASWGYLIDSETDADSVSINVFDEDGTLVYTEEGETTAGVRHEFNWDGTDSGGEQLPDGTYSIQVGSLDEENQSIDTLVEAYGLVTGVVTGSDGPSLLIGNVSVGMDEITRVSAT</sequence>
<proteinExistence type="inferred from homology"/>
<feature type="region of interest" description="Disordered" evidence="6">
    <location>
        <begin position="1"/>
        <end position="21"/>
    </location>
</feature>
<reference evidence="8" key="1">
    <citation type="submission" date="2022-08" db="EMBL/GenBank/DDBJ databases">
        <title>Nisaea acidiphila sp. nov., isolated from a marine algal debris and emended description of the genus Nisaea Urios et al. 2008.</title>
        <authorList>
            <person name="Kwon K."/>
        </authorList>
    </citation>
    <scope>NUCLEOTIDE SEQUENCE</scope>
    <source>
        <strain evidence="8">MEBiC11861</strain>
    </source>
</reference>
<evidence type="ECO:0000259" key="7">
    <source>
        <dbReference type="Pfam" id="PF13860"/>
    </source>
</evidence>
<evidence type="ECO:0000256" key="4">
    <source>
        <dbReference type="ARBA" id="ARBA00024746"/>
    </source>
</evidence>
<comment type="similarity">
    <text evidence="1 5">Belongs to the FlgD family.</text>
</comment>
<dbReference type="Pfam" id="PF03963">
    <property type="entry name" value="FlgD"/>
    <property type="match status" value="1"/>
</dbReference>
<dbReference type="Gene3D" id="2.30.30.910">
    <property type="match status" value="1"/>
</dbReference>
<comment type="function">
    <text evidence="4 5">Required for flagellar hook formation. May act as a scaffolding protein.</text>
</comment>
<keyword evidence="3 5" id="KW-1005">Bacterial flagellum biogenesis</keyword>
<dbReference type="EMBL" id="CP102480">
    <property type="protein sequence ID" value="UUX50507.1"/>
    <property type="molecule type" value="Genomic_DNA"/>
</dbReference>